<dbReference type="SUPFAM" id="SSF46767">
    <property type="entry name" value="Methylated DNA-protein cysteine methyltransferase, C-terminal domain"/>
    <property type="match status" value="1"/>
</dbReference>
<evidence type="ECO:0000256" key="1">
    <source>
        <dbReference type="ARBA" id="ARBA00001286"/>
    </source>
</evidence>
<evidence type="ECO:0000313" key="8">
    <source>
        <dbReference type="EMBL" id="ABY22541.1"/>
    </source>
</evidence>
<keyword evidence="5" id="KW-0234">DNA repair</keyword>
<evidence type="ECO:0000256" key="6">
    <source>
        <dbReference type="ARBA" id="ARBA00049348"/>
    </source>
</evidence>
<dbReference type="EMBL" id="CP000910">
    <property type="protein sequence ID" value="ABY22541.1"/>
    <property type="molecule type" value="Genomic_DNA"/>
</dbReference>
<evidence type="ECO:0000256" key="3">
    <source>
        <dbReference type="ARBA" id="ARBA00022679"/>
    </source>
</evidence>
<sequence length="177" mass="18753">MKATFFTVDTPDGPFSVITAADNPESTEQAVVISAGWTESRADLAAQIHPTLRPTTIVDSAPDADIAATVADYYAGDFYTIGTIAVQQKSGPFRSHAWEILRQIPAGEPVTYRQYAELAGNPQAARAAASACANNAVALFVPCHRIVRTDGTLGGFRWGVAVKRSLLAREAAQTSAS</sequence>
<evidence type="ECO:0000256" key="5">
    <source>
        <dbReference type="ARBA" id="ARBA00023204"/>
    </source>
</evidence>
<dbReference type="GO" id="GO:0003908">
    <property type="term" value="F:methylated-DNA-[protein]-cysteine S-methyltransferase activity"/>
    <property type="evidence" value="ECO:0007669"/>
    <property type="project" value="UniProtKB-EC"/>
</dbReference>
<reference evidence="9" key="1">
    <citation type="journal article" date="2008" name="J. Bacteriol.">
        <title>Genome sequence of the fish pathogen Renibacterium salmoninarum suggests reductive evolution away from an environmental Arthrobacter ancestor.</title>
        <authorList>
            <person name="Wiens G.D."/>
            <person name="Rockey D.D."/>
            <person name="Wu Z."/>
            <person name="Chang J."/>
            <person name="Levy R."/>
            <person name="Crane S."/>
            <person name="Chen D.S."/>
            <person name="Capri G.R."/>
            <person name="Burnett J.R."/>
            <person name="Sudheesh P.S."/>
            <person name="Schipma M.J."/>
            <person name="Burd H."/>
            <person name="Bhattacharyya A."/>
            <person name="Rhodes L.D."/>
            <person name="Kaul R."/>
            <person name="Strom M.S."/>
        </authorList>
    </citation>
    <scope>NUCLEOTIDE SEQUENCE [LARGE SCALE GENOMIC DNA]</scope>
    <source>
        <strain evidence="9">ATCC 33209 / DSM 20767 / JCM 11484 / NBRC 15589 / NCIMB 2235</strain>
    </source>
</reference>
<dbReference type="Proteomes" id="UP000002007">
    <property type="component" value="Chromosome"/>
</dbReference>
<dbReference type="GO" id="GO:0006281">
    <property type="term" value="P:DNA repair"/>
    <property type="evidence" value="ECO:0007669"/>
    <property type="project" value="UniProtKB-KW"/>
</dbReference>
<dbReference type="PANTHER" id="PTHR10815">
    <property type="entry name" value="METHYLATED-DNA--PROTEIN-CYSTEINE METHYLTRANSFERASE"/>
    <property type="match status" value="1"/>
</dbReference>
<dbReference type="InterPro" id="IPR001497">
    <property type="entry name" value="MethylDNA_cys_MeTrfase_AS"/>
</dbReference>
<dbReference type="GO" id="GO:0032259">
    <property type="term" value="P:methylation"/>
    <property type="evidence" value="ECO:0007669"/>
    <property type="project" value="UniProtKB-KW"/>
</dbReference>
<proteinExistence type="predicted"/>
<dbReference type="HOGENOM" id="CLU_000445_52_2_11"/>
<dbReference type="InterPro" id="IPR036388">
    <property type="entry name" value="WH-like_DNA-bd_sf"/>
</dbReference>
<dbReference type="Pfam" id="PF01035">
    <property type="entry name" value="DNA_binding_1"/>
    <property type="match status" value="1"/>
</dbReference>
<dbReference type="STRING" id="288705.RSal33209_0794"/>
<keyword evidence="2 8" id="KW-0489">Methyltransferase</keyword>
<organism evidence="8 9">
    <name type="scientific">Renibacterium salmoninarum (strain ATCC 33209 / DSM 20767 / JCM 11484 / NBRC 15589 / NCIMB 2235)</name>
    <dbReference type="NCBI Taxonomy" id="288705"/>
    <lineage>
        <taxon>Bacteria</taxon>
        <taxon>Bacillati</taxon>
        <taxon>Actinomycetota</taxon>
        <taxon>Actinomycetes</taxon>
        <taxon>Micrococcales</taxon>
        <taxon>Micrococcaceae</taxon>
        <taxon>Renibacterium</taxon>
    </lineage>
</organism>
<keyword evidence="4" id="KW-0227">DNA damage</keyword>
<dbReference type="InterPro" id="IPR036217">
    <property type="entry name" value="MethylDNA_cys_MeTrfase_DNAb"/>
</dbReference>
<evidence type="ECO:0000259" key="7">
    <source>
        <dbReference type="Pfam" id="PF01035"/>
    </source>
</evidence>
<name>A9WQA1_RENSM</name>
<accession>A9WQA1</accession>
<dbReference type="CDD" id="cd06445">
    <property type="entry name" value="ATase"/>
    <property type="match status" value="1"/>
</dbReference>
<comment type="catalytic activity">
    <reaction evidence="1">
        <text>a 4-O-methyl-thymidine in DNA + L-cysteinyl-[protein] = a thymidine in DNA + S-methyl-L-cysteinyl-[protein]</text>
        <dbReference type="Rhea" id="RHEA:53428"/>
        <dbReference type="Rhea" id="RHEA-COMP:10131"/>
        <dbReference type="Rhea" id="RHEA-COMP:10132"/>
        <dbReference type="Rhea" id="RHEA-COMP:13555"/>
        <dbReference type="Rhea" id="RHEA-COMP:13556"/>
        <dbReference type="ChEBI" id="CHEBI:29950"/>
        <dbReference type="ChEBI" id="CHEBI:82612"/>
        <dbReference type="ChEBI" id="CHEBI:137386"/>
        <dbReference type="ChEBI" id="CHEBI:137387"/>
        <dbReference type="EC" id="2.1.1.63"/>
    </reaction>
</comment>
<dbReference type="RefSeq" id="WP_012244238.1">
    <property type="nucleotide sequence ID" value="NC_010168.1"/>
</dbReference>
<protein>
    <submittedName>
        <fullName evidence="8">Putative 6-O-methylguanine-DNA methyltransferase</fullName>
    </submittedName>
</protein>
<dbReference type="KEGG" id="rsa:RSal33209_0794"/>
<dbReference type="NCBIfam" id="TIGR00589">
    <property type="entry name" value="ogt"/>
    <property type="match status" value="1"/>
</dbReference>
<comment type="catalytic activity">
    <reaction evidence="6">
        <text>a 6-O-methyl-2'-deoxyguanosine in DNA + L-cysteinyl-[protein] = S-methyl-L-cysteinyl-[protein] + a 2'-deoxyguanosine in DNA</text>
        <dbReference type="Rhea" id="RHEA:24000"/>
        <dbReference type="Rhea" id="RHEA-COMP:10131"/>
        <dbReference type="Rhea" id="RHEA-COMP:10132"/>
        <dbReference type="Rhea" id="RHEA-COMP:11367"/>
        <dbReference type="Rhea" id="RHEA-COMP:11368"/>
        <dbReference type="ChEBI" id="CHEBI:29950"/>
        <dbReference type="ChEBI" id="CHEBI:82612"/>
        <dbReference type="ChEBI" id="CHEBI:85445"/>
        <dbReference type="ChEBI" id="CHEBI:85448"/>
        <dbReference type="EC" id="2.1.1.63"/>
    </reaction>
</comment>
<dbReference type="PANTHER" id="PTHR10815:SF13">
    <property type="entry name" value="METHYLATED-DNA--PROTEIN-CYSTEINE METHYLTRANSFERASE"/>
    <property type="match status" value="1"/>
</dbReference>
<dbReference type="eggNOG" id="COG0350">
    <property type="taxonomic scope" value="Bacteria"/>
</dbReference>
<evidence type="ECO:0000313" key="9">
    <source>
        <dbReference type="Proteomes" id="UP000002007"/>
    </source>
</evidence>
<dbReference type="PROSITE" id="PS00374">
    <property type="entry name" value="MGMT"/>
    <property type="match status" value="1"/>
</dbReference>
<dbReference type="SMR" id="A9WQA1"/>
<dbReference type="InterPro" id="IPR014048">
    <property type="entry name" value="MethylDNA_cys_MeTrfase_DNA-bd"/>
</dbReference>
<keyword evidence="3 8" id="KW-0808">Transferase</keyword>
<dbReference type="Gene3D" id="1.10.10.10">
    <property type="entry name" value="Winged helix-like DNA-binding domain superfamily/Winged helix DNA-binding domain"/>
    <property type="match status" value="1"/>
</dbReference>
<keyword evidence="9" id="KW-1185">Reference proteome</keyword>
<dbReference type="AlphaFoldDB" id="A9WQA1"/>
<evidence type="ECO:0000256" key="2">
    <source>
        <dbReference type="ARBA" id="ARBA00022603"/>
    </source>
</evidence>
<gene>
    <name evidence="8" type="ordered locus">RSal33209_0794</name>
</gene>
<feature type="domain" description="Methylated-DNA-[protein]-cysteine S-methyltransferase DNA binding" evidence="7">
    <location>
        <begin position="92"/>
        <end position="171"/>
    </location>
</feature>
<evidence type="ECO:0000256" key="4">
    <source>
        <dbReference type="ARBA" id="ARBA00022763"/>
    </source>
</evidence>